<dbReference type="EMBL" id="KZ819835">
    <property type="protein sequence ID" value="PWN51546.1"/>
    <property type="molecule type" value="Genomic_DNA"/>
</dbReference>
<sequence length="1795" mass="197936">MSSGTSVADVVHQVIDGAENLSGLGSNRSEKQSDGQADHASRGPGNHPNDPRANINHPDTNTVPTSAKEKGSATEKGQGPVSKATEASGRSKESIEKSLDNQELARKRLGAGVKEEEEEQQQVRETAALTDAANAALEQPLKEKEENHHHSGSEEVKNPEDSNEIKQEHHVADRGAIWASRPTDEQREKVRKAKEEKGQGGRSYFLSFSGKDAGKTKESSEEPSQKQEAGEAGSPSERGGGGGRTGLNNIFAGAASKFRSGSGDSYKQQAAGSSSPLQSNQSQWSHNDRSLRGAFEADADGEAKSSGNEAERSAEASNGPGSQAPVNGSVPGTPLTPTGNKMKAITKIMLMGSDKAENGRQNSGDSTEAAAANGDGEGSAPQTPGAATTSVTRWSRLKQKIQDSQKAAKREEAKTGASGVDLTRELGSGILPVFLLKMSLERDEQNHRRIPVLLNHLRLRVTDSVNPLHNTHAVFRIELEYGDGLVKWVVYRELRDFINLHAHYRAAALRGYLGKSVGSVEGDLGLPSFPKTSLPYFNQLQRQGRTDKAEFAKAQRDALENYIIELIRRTMFRPEANRLCKFFEISALSVSLASRGGYQGKQGYLRILSKSSRKNDQKGILTPAKWAKSHQPKWFIVRESFIVIVNQPDTLQIYDVFLMDNEFVIERPKRLYKQTMHLAHGISRSDEKPTQQSSEQSNDYRGAGAAGGEKAKQDTTRLLTDGQFADPHRRDGARAHKDDPNRHVSSHTFYIRNAERRLKLVAKNERQMDQFIASMQKVANRNIFGGSNRFGSFAPIRLNASAQWLVDGRDYFWNVSKALMMAKDRIFIHDWWLSPELYLRRPGHPKWRLDNILKRKAEEGVKIFVIIYNEVSNNFTPTDSNYTKQRLIGLHHNIFVQRSPSHFQTGTFYWAHHEKLCVIDETIAFMGGLDLCFGRWDTPAHVLVDDHLYDSQDGNTYHEHPALLGPAKDGKEAHIWPGQDYANERVMEWHTLSKPEQDLFPRDKFPRMPWHDTGIQLIGQPARDLCRHFSQRWNFLLRIKNHTRVMPFLVPPPDFTPAELQKYGLTGTCETQICRSAGPWSLGTSSKVEHSIQNAYLKAIQMSDHFVYIENQFFVTSTVVEGVTIENKIGEALVSRIIKAHREGTAWRAIVVIPLTPGFPMPIDHADASSVRLIVELQNRSICRGEHSIFGKLRREGINPEDYISFFSLRGWGKLRGGRLCTEQVYIHGKIMIVDDRLALIGSANINERSQRGDRDSELACVVRDHDMMDGTMAGKPYKVGRFAHTLRVQLMREHLGVDVDELEKEENDKVDRDEPRHSDEDSDQSWEPESDVPRAAGGEVDGSTKVEARSTAQNYKRTAGAMVSEVGAGAGREIRGRMKDLFLGEGAEKEEFEGLGDPSERLAARDGDRRPNSVPTLEEQAVADERDSLEAARTRSREETNARTSLAAQVAREDEGQDSTSTTTTHQDERQQQQHPGSTKQAGEKPPQGHGRTATSTSNTQRGLGRAAAEKSNHHMRNSPSAVSFGGSVNVSVNGHHGGGGEANNKEELLKRKMSAKMSANPWSLPVSAPEVDPYKFEDPLADGFYKDYWVACAVHNTQIYRKVFKCVPDDKVGTWQEYKAYMAWSERLSRSFGGASGGEAAAGLGGGGAGGGVEREKDQGEGGGGGGGNGMSEVKKSAATKPSRSSSSSSTKSTTEGREEGLEDQGAGNGRSPTLNHGGEGGGHHQRQTTNGGGGAKVVDEGFSAKELEQMEALLEQVRGTLVVHPTKFLEAEDMSNNFLFAMDRINPLVVYD</sequence>
<dbReference type="Proteomes" id="UP000245626">
    <property type="component" value="Unassembled WGS sequence"/>
</dbReference>
<protein>
    <submittedName>
        <fullName evidence="1">Phospholipase D</fullName>
    </submittedName>
</protein>
<organism evidence="1 2">
    <name type="scientific">Violaceomyces palustris</name>
    <dbReference type="NCBI Taxonomy" id="1673888"/>
    <lineage>
        <taxon>Eukaryota</taxon>
        <taxon>Fungi</taxon>
        <taxon>Dikarya</taxon>
        <taxon>Basidiomycota</taxon>
        <taxon>Ustilaginomycotina</taxon>
        <taxon>Ustilaginomycetes</taxon>
        <taxon>Violaceomycetales</taxon>
        <taxon>Violaceomycetaceae</taxon>
        <taxon>Violaceomyces</taxon>
    </lineage>
</organism>
<accession>A0ACD0P0K3</accession>
<evidence type="ECO:0000313" key="2">
    <source>
        <dbReference type="Proteomes" id="UP000245626"/>
    </source>
</evidence>
<name>A0ACD0P0K3_9BASI</name>
<proteinExistence type="predicted"/>
<keyword evidence="2" id="KW-1185">Reference proteome</keyword>
<reference evidence="1 2" key="1">
    <citation type="journal article" date="2018" name="Mol. Biol. Evol.">
        <title>Broad Genomic Sampling Reveals a Smut Pathogenic Ancestry of the Fungal Clade Ustilaginomycotina.</title>
        <authorList>
            <person name="Kijpornyongpan T."/>
            <person name="Mondo S.J."/>
            <person name="Barry K."/>
            <person name="Sandor L."/>
            <person name="Lee J."/>
            <person name="Lipzen A."/>
            <person name="Pangilinan J."/>
            <person name="LaButti K."/>
            <person name="Hainaut M."/>
            <person name="Henrissat B."/>
            <person name="Grigoriev I.V."/>
            <person name="Spatafora J.W."/>
            <person name="Aime M.C."/>
        </authorList>
    </citation>
    <scope>NUCLEOTIDE SEQUENCE [LARGE SCALE GENOMIC DNA]</scope>
    <source>
        <strain evidence="1 2">SA 807</strain>
    </source>
</reference>
<evidence type="ECO:0000313" key="1">
    <source>
        <dbReference type="EMBL" id="PWN51546.1"/>
    </source>
</evidence>
<gene>
    <name evidence="1" type="ORF">IE53DRAFT_46648</name>
</gene>